<gene>
    <name evidence="2" type="ORF">jaqu_22240</name>
</gene>
<feature type="transmembrane region" description="Helical" evidence="1">
    <location>
        <begin position="214"/>
        <end position="234"/>
    </location>
</feature>
<sequence length="235" mass="24842">MRRLSRMAAPHWIALYGTIVAAWTLLWVQAAPSGTLWEVVLDLCRTPVSGTGWLSTLAMWLLMSAAMMLPTALPAFATFDEIADAQGVDGGGRLVAGYAVVWVGFAGLATLCQTILMPASLPHAAAAGLLVAAAAYQWTPLKEACLTRCRQPLTFFMGHWDEGQWRMGMRLGAVCLGCCWALMALGLIGGLMSLGFMALATLLMTLEKLGSGRIVSTLIACACLTGAGYLIGGLT</sequence>
<feature type="transmembrane region" description="Helical" evidence="1">
    <location>
        <begin position="122"/>
        <end position="141"/>
    </location>
</feature>
<keyword evidence="3" id="KW-1185">Reference proteome</keyword>
<proteinExistence type="predicted"/>
<dbReference type="STRING" id="935700.jaqu_22240"/>
<dbReference type="RefSeq" id="WP_236687837.1">
    <property type="nucleotide sequence ID" value="NZ_JYFE01000041.1"/>
</dbReference>
<feature type="transmembrane region" description="Helical" evidence="1">
    <location>
        <begin position="94"/>
        <end position="116"/>
    </location>
</feature>
<dbReference type="EMBL" id="JYFE01000041">
    <property type="protein sequence ID" value="KIT15955.1"/>
    <property type="molecule type" value="Genomic_DNA"/>
</dbReference>
<feature type="transmembrane region" description="Helical" evidence="1">
    <location>
        <begin position="174"/>
        <end position="202"/>
    </location>
</feature>
<dbReference type="Pfam" id="PF09948">
    <property type="entry name" value="PpoB2"/>
    <property type="match status" value="1"/>
</dbReference>
<feature type="transmembrane region" description="Helical" evidence="1">
    <location>
        <begin position="12"/>
        <end position="32"/>
    </location>
</feature>
<dbReference type="AlphaFoldDB" id="A0A0D1EJH9"/>
<keyword evidence="1" id="KW-0472">Membrane</keyword>
<name>A0A0D1EJH9_9RHOB</name>
<evidence type="ECO:0000313" key="2">
    <source>
        <dbReference type="EMBL" id="KIT15955.1"/>
    </source>
</evidence>
<accession>A0A0D1EJH9</accession>
<keyword evidence="1" id="KW-1133">Transmembrane helix</keyword>
<organism evidence="2 3">
    <name type="scientific">Jannaschia aquimarina</name>
    <dbReference type="NCBI Taxonomy" id="935700"/>
    <lineage>
        <taxon>Bacteria</taxon>
        <taxon>Pseudomonadati</taxon>
        <taxon>Pseudomonadota</taxon>
        <taxon>Alphaproteobacteria</taxon>
        <taxon>Rhodobacterales</taxon>
        <taxon>Roseobacteraceae</taxon>
        <taxon>Jannaschia</taxon>
    </lineage>
</organism>
<feature type="transmembrane region" description="Helical" evidence="1">
    <location>
        <begin position="52"/>
        <end position="73"/>
    </location>
</feature>
<dbReference type="PATRIC" id="fig|935700.4.peg.2289"/>
<comment type="caution">
    <text evidence="2">The sequence shown here is derived from an EMBL/GenBank/DDBJ whole genome shotgun (WGS) entry which is preliminary data.</text>
</comment>
<protein>
    <recommendedName>
        <fullName evidence="4">Metal-binding integral membrane protein</fullName>
    </recommendedName>
</protein>
<reference evidence="2 3" key="1">
    <citation type="submission" date="2015-02" db="EMBL/GenBank/DDBJ databases">
        <title>Genome Sequence of Jannaschia aquimarina DSM28248, a member of the Roseobacter clade.</title>
        <authorList>
            <person name="Voget S."/>
            <person name="Daniel R."/>
        </authorList>
    </citation>
    <scope>NUCLEOTIDE SEQUENCE [LARGE SCALE GENOMIC DNA]</scope>
    <source>
        <strain evidence="2 3">GSW-M26</strain>
    </source>
</reference>
<evidence type="ECO:0008006" key="4">
    <source>
        <dbReference type="Google" id="ProtNLM"/>
    </source>
</evidence>
<evidence type="ECO:0000256" key="1">
    <source>
        <dbReference type="SAM" id="Phobius"/>
    </source>
</evidence>
<evidence type="ECO:0000313" key="3">
    <source>
        <dbReference type="Proteomes" id="UP000032232"/>
    </source>
</evidence>
<keyword evidence="1" id="KW-0812">Transmembrane</keyword>
<dbReference type="Proteomes" id="UP000032232">
    <property type="component" value="Unassembled WGS sequence"/>
</dbReference>
<dbReference type="InterPro" id="IPR018688">
    <property type="entry name" value="PpoB2-like"/>
</dbReference>